<evidence type="ECO:0000313" key="3">
    <source>
        <dbReference type="EMBL" id="TCL36887.1"/>
    </source>
</evidence>
<proteinExistence type="predicted"/>
<accession>A0A4R1PWP2</accession>
<dbReference type="AlphaFoldDB" id="A0A4R1PWP2"/>
<protein>
    <submittedName>
        <fullName evidence="3">Las17-binding protein actin regulator</fullName>
    </submittedName>
</protein>
<keyword evidence="4" id="KW-1185">Reference proteome</keyword>
<feature type="signal peptide" evidence="1">
    <location>
        <begin position="1"/>
        <end position="26"/>
    </location>
</feature>
<organism evidence="3 4">
    <name type="scientific">Anaerospora hongkongensis</name>
    <dbReference type="NCBI Taxonomy" id="244830"/>
    <lineage>
        <taxon>Bacteria</taxon>
        <taxon>Bacillati</taxon>
        <taxon>Bacillota</taxon>
        <taxon>Negativicutes</taxon>
        <taxon>Selenomonadales</taxon>
        <taxon>Sporomusaceae</taxon>
        <taxon>Anaerospora</taxon>
    </lineage>
</organism>
<feature type="chain" id="PRO_5020381325" evidence="1">
    <location>
        <begin position="27"/>
        <end position="190"/>
    </location>
</feature>
<reference evidence="3 4" key="1">
    <citation type="submission" date="2019-03" db="EMBL/GenBank/DDBJ databases">
        <title>Genomic Encyclopedia of Type Strains, Phase IV (KMG-IV): sequencing the most valuable type-strain genomes for metagenomic binning, comparative biology and taxonomic classification.</title>
        <authorList>
            <person name="Goeker M."/>
        </authorList>
    </citation>
    <scope>NUCLEOTIDE SEQUENCE [LARGE SCALE GENOMIC DNA]</scope>
    <source>
        <strain evidence="3 4">DSM 15969</strain>
    </source>
</reference>
<evidence type="ECO:0000256" key="1">
    <source>
        <dbReference type="SAM" id="SignalP"/>
    </source>
</evidence>
<name>A0A4R1PWP2_9FIRM</name>
<evidence type="ECO:0000259" key="2">
    <source>
        <dbReference type="Pfam" id="PF04366"/>
    </source>
</evidence>
<keyword evidence="1" id="KW-0732">Signal</keyword>
<sequence>MRLGIFMKAFLVAMIMLSMMAGAVSAATVGEKRQAIRNMTRETLDEIYRVQPKARDVVANAAGYAAFSITDVKLGFLGGGGGKGMAVNNSTGQETFMKTGAVQVGLGLGVKKYNVLFVFETEKALADFADSGWDLGGQATIAATDSVNGDSLEGAVSAGPDTWMYQLTDKGLEASLTVRGIRYFRDKDLN</sequence>
<dbReference type="Pfam" id="PF04366">
    <property type="entry name" value="Ysc84"/>
    <property type="match status" value="1"/>
</dbReference>
<feature type="domain" description="Ysc84 actin-binding" evidence="2">
    <location>
        <begin position="101"/>
        <end position="190"/>
    </location>
</feature>
<evidence type="ECO:0000313" key="4">
    <source>
        <dbReference type="Proteomes" id="UP000295063"/>
    </source>
</evidence>
<dbReference type="OrthoDB" id="117166at2"/>
<comment type="caution">
    <text evidence="3">The sequence shown here is derived from an EMBL/GenBank/DDBJ whole genome shotgun (WGS) entry which is preliminary data.</text>
</comment>
<dbReference type="EMBL" id="SLUI01000007">
    <property type="protein sequence ID" value="TCL36887.1"/>
    <property type="molecule type" value="Genomic_DNA"/>
</dbReference>
<dbReference type="InterPro" id="IPR007461">
    <property type="entry name" value="Ysc84_actin-binding"/>
</dbReference>
<dbReference type="RefSeq" id="WP_132080501.1">
    <property type="nucleotide sequence ID" value="NZ_DAMAKO010000006.1"/>
</dbReference>
<gene>
    <name evidence="3" type="ORF">EV210_107151</name>
</gene>
<dbReference type="Proteomes" id="UP000295063">
    <property type="component" value="Unassembled WGS sequence"/>
</dbReference>